<dbReference type="Gene3D" id="2.170.150.20">
    <property type="entry name" value="Peptide methionine sulfoxide reductase"/>
    <property type="match status" value="1"/>
</dbReference>
<dbReference type="HOGENOM" id="CLU_1244379_0_0_0"/>
<keyword evidence="2 5" id="KW-0560">Oxidoreductase</keyword>
<dbReference type="KEGG" id="phm:PSMK_01020"/>
<gene>
    <name evidence="5" type="primary">msrB</name>
    <name evidence="5" type="ordered locus">PSMK_01020</name>
</gene>
<feature type="domain" description="MsrB" evidence="4">
    <location>
        <begin position="100"/>
        <end position="222"/>
    </location>
</feature>
<accession>I0IAH3</accession>
<dbReference type="Pfam" id="PF01641">
    <property type="entry name" value="SelR"/>
    <property type="match status" value="1"/>
</dbReference>
<evidence type="ECO:0000313" key="5">
    <source>
        <dbReference type="EMBL" id="BAM02261.1"/>
    </source>
</evidence>
<dbReference type="AlphaFoldDB" id="I0IAH3"/>
<dbReference type="EC" id="1.8.4.12" evidence="1"/>
<dbReference type="GO" id="GO:0006979">
    <property type="term" value="P:response to oxidative stress"/>
    <property type="evidence" value="ECO:0007669"/>
    <property type="project" value="InterPro"/>
</dbReference>
<dbReference type="InterPro" id="IPR002579">
    <property type="entry name" value="Met_Sox_Rdtase_MsrB_dom"/>
</dbReference>
<dbReference type="GO" id="GO:0005737">
    <property type="term" value="C:cytoplasm"/>
    <property type="evidence" value="ECO:0007669"/>
    <property type="project" value="TreeGrafter"/>
</dbReference>
<dbReference type="STRING" id="1142394.PSMK_01020"/>
<proteinExistence type="predicted"/>
<dbReference type="PROSITE" id="PS51790">
    <property type="entry name" value="MSRB"/>
    <property type="match status" value="1"/>
</dbReference>
<dbReference type="GO" id="GO:0030091">
    <property type="term" value="P:protein repair"/>
    <property type="evidence" value="ECO:0007669"/>
    <property type="project" value="InterPro"/>
</dbReference>
<evidence type="ECO:0000259" key="4">
    <source>
        <dbReference type="PROSITE" id="PS51790"/>
    </source>
</evidence>
<dbReference type="InterPro" id="IPR028427">
    <property type="entry name" value="Met_Sox_Rdtase_MsrB"/>
</dbReference>
<dbReference type="RefSeq" id="WP_014435481.1">
    <property type="nucleotide sequence ID" value="NC_017080.1"/>
</dbReference>
<dbReference type="PANTHER" id="PTHR10173">
    <property type="entry name" value="METHIONINE SULFOXIDE REDUCTASE"/>
    <property type="match status" value="1"/>
</dbReference>
<evidence type="ECO:0000256" key="2">
    <source>
        <dbReference type="ARBA" id="ARBA00023002"/>
    </source>
</evidence>
<dbReference type="EMBL" id="AP012338">
    <property type="protein sequence ID" value="BAM02261.1"/>
    <property type="molecule type" value="Genomic_DNA"/>
</dbReference>
<evidence type="ECO:0000313" key="6">
    <source>
        <dbReference type="Proteomes" id="UP000007881"/>
    </source>
</evidence>
<comment type="catalytic activity">
    <reaction evidence="3">
        <text>L-methionyl-[protein] + [thioredoxin]-disulfide + H2O = L-methionyl-(R)-S-oxide-[protein] + [thioredoxin]-dithiol</text>
        <dbReference type="Rhea" id="RHEA:24164"/>
        <dbReference type="Rhea" id="RHEA-COMP:10698"/>
        <dbReference type="Rhea" id="RHEA-COMP:10700"/>
        <dbReference type="Rhea" id="RHEA-COMP:12313"/>
        <dbReference type="Rhea" id="RHEA-COMP:12314"/>
        <dbReference type="ChEBI" id="CHEBI:15377"/>
        <dbReference type="ChEBI" id="CHEBI:16044"/>
        <dbReference type="ChEBI" id="CHEBI:29950"/>
        <dbReference type="ChEBI" id="CHEBI:45764"/>
        <dbReference type="ChEBI" id="CHEBI:50058"/>
        <dbReference type="EC" id="1.8.4.12"/>
    </reaction>
</comment>
<dbReference type="OrthoDB" id="4174719at2"/>
<dbReference type="eggNOG" id="COG0229">
    <property type="taxonomic scope" value="Bacteria"/>
</dbReference>
<evidence type="ECO:0000256" key="3">
    <source>
        <dbReference type="ARBA" id="ARBA00048488"/>
    </source>
</evidence>
<sequence>MDPLRLVVALVALVLVGGFAFLAANGERQVDAGSAVGFVSDDVAAASTRAEVDGGPAIAYTAVGVDPLPGGVLSGGDAEADGDNAQPVFPDPADKVRLTDKQWRDRLSAAAYHVLRRSGTERPFSSPLDGVKEPGWFTCAGCGNLLFETKTKYDSGTGWPSFWAPVAARHVVEEEESGLDTRIEVRCARCDGHLGHVFQDGPREETGLRYCMNGVAMAFTAK</sequence>
<dbReference type="PANTHER" id="PTHR10173:SF57">
    <property type="entry name" value="PEPTIDE-METHIONINE (R)-S-OXIDE REDUCTASE"/>
    <property type="match status" value="1"/>
</dbReference>
<dbReference type="NCBIfam" id="TIGR00357">
    <property type="entry name" value="peptide-methionine (R)-S-oxide reductase MsrB"/>
    <property type="match status" value="1"/>
</dbReference>
<evidence type="ECO:0000256" key="1">
    <source>
        <dbReference type="ARBA" id="ARBA00012499"/>
    </source>
</evidence>
<dbReference type="InterPro" id="IPR011057">
    <property type="entry name" value="Mss4-like_sf"/>
</dbReference>
<dbReference type="PATRIC" id="fig|1142394.8.peg.103"/>
<dbReference type="SUPFAM" id="SSF51316">
    <property type="entry name" value="Mss4-like"/>
    <property type="match status" value="1"/>
</dbReference>
<dbReference type="GO" id="GO:0033743">
    <property type="term" value="F:peptide-methionine (R)-S-oxide reductase activity"/>
    <property type="evidence" value="ECO:0007669"/>
    <property type="project" value="UniProtKB-EC"/>
</dbReference>
<organism evidence="5 6">
    <name type="scientific">Phycisphaera mikurensis (strain NBRC 102666 / KCTC 22515 / FYK2301M01)</name>
    <dbReference type="NCBI Taxonomy" id="1142394"/>
    <lineage>
        <taxon>Bacteria</taxon>
        <taxon>Pseudomonadati</taxon>
        <taxon>Planctomycetota</taxon>
        <taxon>Phycisphaerae</taxon>
        <taxon>Phycisphaerales</taxon>
        <taxon>Phycisphaeraceae</taxon>
        <taxon>Phycisphaera</taxon>
    </lineage>
</organism>
<protein>
    <recommendedName>
        <fullName evidence="1">peptide-methionine (R)-S-oxide reductase</fullName>
        <ecNumber evidence="1">1.8.4.12</ecNumber>
    </recommendedName>
</protein>
<dbReference type="Proteomes" id="UP000007881">
    <property type="component" value="Chromosome"/>
</dbReference>
<name>I0IAH3_PHYMF</name>
<keyword evidence="6" id="KW-1185">Reference proteome</keyword>
<reference evidence="5 6" key="1">
    <citation type="submission" date="2012-02" db="EMBL/GenBank/DDBJ databases">
        <title>Complete genome sequence of Phycisphaera mikurensis NBRC 102666.</title>
        <authorList>
            <person name="Ankai A."/>
            <person name="Hosoyama A."/>
            <person name="Terui Y."/>
            <person name="Sekine M."/>
            <person name="Fukai R."/>
            <person name="Kato Y."/>
            <person name="Nakamura S."/>
            <person name="Yamada-Narita S."/>
            <person name="Kawakoshi A."/>
            <person name="Fukunaga Y."/>
            <person name="Yamazaki S."/>
            <person name="Fujita N."/>
        </authorList>
    </citation>
    <scope>NUCLEOTIDE SEQUENCE [LARGE SCALE GENOMIC DNA]</scope>
    <source>
        <strain evidence="6">NBRC 102666 / KCTC 22515 / FYK2301M01</strain>
    </source>
</reference>